<name>A0ABR9XQ33_9CHLB</name>
<keyword evidence="2" id="KW-1185">Reference proteome</keyword>
<comment type="caution">
    <text evidence="1">The sequence shown here is derived from an EMBL/GenBank/DDBJ whole genome shotgun (WGS) entry which is preliminary data.</text>
</comment>
<accession>A0ABR9XQ33</accession>
<dbReference type="Proteomes" id="UP000619838">
    <property type="component" value="Unassembled WGS sequence"/>
</dbReference>
<dbReference type="PROSITE" id="PS51257">
    <property type="entry name" value="PROKAR_LIPOPROTEIN"/>
    <property type="match status" value="1"/>
</dbReference>
<dbReference type="GO" id="GO:0016787">
    <property type="term" value="F:hydrolase activity"/>
    <property type="evidence" value="ECO:0007669"/>
    <property type="project" value="UniProtKB-KW"/>
</dbReference>
<dbReference type="EMBL" id="JADGII010000003">
    <property type="protein sequence ID" value="MBF0636150.1"/>
    <property type="molecule type" value="Genomic_DNA"/>
</dbReference>
<gene>
    <name evidence="1" type="ORF">INT08_02995</name>
</gene>
<dbReference type="InterPro" id="IPR010297">
    <property type="entry name" value="DUF900_hydrolase"/>
</dbReference>
<sequence>MTERGNRWVAGEKTVRGLVLLLLVLLSGCAAQLHAYEDLPGPPLSVLFATDRQRGESSEPGEMFIAGRDSLRYGVSRVSFPADHELAELESPVFTDDPEEHVLLYEVSLMSEESFTEELQAAAYRGEPVLVYIHGFNMTFEKAVRHGAQLVHDMGFTGTAVLFSWPSEGKVSRYPADETAVVWARPHLERVLENVALAAGTGQVALVAHSMGNRVLTAALAELLERRPELKGRFASVILHAPDIDSEVFRRDIAPGLLDSGALVTLYASAEDKALKVSQRLHRYSRAGYIDGHPLVIEGMETVDAGCVSEGGYRHSYYRLSRPVLSDMYYLVNRQLPAAERFSLEPVESPDGVYWRFQR</sequence>
<dbReference type="InterPro" id="IPR029058">
    <property type="entry name" value="AB_hydrolase_fold"/>
</dbReference>
<reference evidence="1 2" key="1">
    <citation type="journal article" date="2020" name="Microorganisms">
        <title>Simultaneous Genome Sequencing of Prosthecochloris ethylica and Desulfuromonas acetoxidans within a Syntrophic Mixture Reveals Unique Pili and Protein Interactions.</title>
        <authorList>
            <person name="Kyndt J.A."/>
            <person name="Van Beeumen J.J."/>
            <person name="Meyer T.E."/>
        </authorList>
    </citation>
    <scope>NUCLEOTIDE SEQUENCE [LARGE SCALE GENOMIC DNA]</scope>
    <source>
        <strain evidence="1 2">N3</strain>
    </source>
</reference>
<dbReference type="PIRSF" id="PIRSF033909">
    <property type="entry name" value="UCP033909"/>
    <property type="match status" value="1"/>
</dbReference>
<dbReference type="InterPro" id="IPR014586">
    <property type="entry name" value="UCP033909"/>
</dbReference>
<keyword evidence="1" id="KW-0378">Hydrolase</keyword>
<organism evidence="1 2">
    <name type="scientific">Prosthecochloris ethylica</name>
    <dbReference type="NCBI Taxonomy" id="2743976"/>
    <lineage>
        <taxon>Bacteria</taxon>
        <taxon>Pseudomonadati</taxon>
        <taxon>Chlorobiota</taxon>
        <taxon>Chlorobiia</taxon>
        <taxon>Chlorobiales</taxon>
        <taxon>Chlorobiaceae</taxon>
        <taxon>Prosthecochloris</taxon>
    </lineage>
</organism>
<protein>
    <submittedName>
        <fullName evidence="1">Alpha/beta hydrolase</fullName>
    </submittedName>
</protein>
<dbReference type="SUPFAM" id="SSF53474">
    <property type="entry name" value="alpha/beta-Hydrolases"/>
    <property type="match status" value="1"/>
</dbReference>
<dbReference type="Pfam" id="PF05990">
    <property type="entry name" value="DUF900"/>
    <property type="match status" value="1"/>
</dbReference>
<evidence type="ECO:0000313" key="1">
    <source>
        <dbReference type="EMBL" id="MBF0636150.1"/>
    </source>
</evidence>
<dbReference type="PANTHER" id="PTHR36513">
    <property type="entry name" value="ABC TRANSMEMBRANE TYPE-1 DOMAIN-CONTAINING PROTEIN"/>
    <property type="match status" value="1"/>
</dbReference>
<proteinExistence type="predicted"/>
<dbReference type="PANTHER" id="PTHR36513:SF1">
    <property type="entry name" value="TRANSMEMBRANE PROTEIN"/>
    <property type="match status" value="1"/>
</dbReference>
<dbReference type="RefSeq" id="WP_175187267.1">
    <property type="nucleotide sequence ID" value="NZ_JABVZQ010000006.1"/>
</dbReference>
<dbReference type="Gene3D" id="3.40.50.1820">
    <property type="entry name" value="alpha/beta hydrolase"/>
    <property type="match status" value="1"/>
</dbReference>
<evidence type="ECO:0000313" key="2">
    <source>
        <dbReference type="Proteomes" id="UP000619838"/>
    </source>
</evidence>